<dbReference type="PANTHER" id="PTHR35213:SF3">
    <property type="entry name" value="MYB-LIKE DOMAIN-CONTAINING PROTEIN"/>
    <property type="match status" value="1"/>
</dbReference>
<dbReference type="PANTHER" id="PTHR35213">
    <property type="entry name" value="RING-TYPE DOMAIN-CONTAINING PROTEIN-RELATED"/>
    <property type="match status" value="1"/>
</dbReference>
<dbReference type="VEuPathDB" id="FungiDB:H257_14514"/>
<dbReference type="InterPro" id="IPR001841">
    <property type="entry name" value="Znf_RING"/>
</dbReference>
<dbReference type="PROSITE" id="PS50089">
    <property type="entry name" value="ZF_RING_2"/>
    <property type="match status" value="1"/>
</dbReference>
<name>A0A397BP70_APHAT</name>
<accession>A0A397BP70</accession>
<dbReference type="GO" id="GO:0008270">
    <property type="term" value="F:zinc ion binding"/>
    <property type="evidence" value="ECO:0007669"/>
    <property type="project" value="UniProtKB-KW"/>
</dbReference>
<evidence type="ECO:0000259" key="2">
    <source>
        <dbReference type="PROSITE" id="PS50089"/>
    </source>
</evidence>
<dbReference type="AlphaFoldDB" id="A0A397BP70"/>
<proteinExistence type="predicted"/>
<dbReference type="Proteomes" id="UP000266239">
    <property type="component" value="Unassembled WGS sequence"/>
</dbReference>
<protein>
    <recommendedName>
        <fullName evidence="2">RING-type domain-containing protein</fullName>
    </recommendedName>
</protein>
<keyword evidence="1" id="KW-0479">Metal-binding</keyword>
<evidence type="ECO:0000313" key="4">
    <source>
        <dbReference type="Proteomes" id="UP000266239"/>
    </source>
</evidence>
<evidence type="ECO:0000313" key="3">
    <source>
        <dbReference type="EMBL" id="RHY23360.1"/>
    </source>
</evidence>
<organism evidence="3 4">
    <name type="scientific">Aphanomyces astaci</name>
    <name type="common">Crayfish plague agent</name>
    <dbReference type="NCBI Taxonomy" id="112090"/>
    <lineage>
        <taxon>Eukaryota</taxon>
        <taxon>Sar</taxon>
        <taxon>Stramenopiles</taxon>
        <taxon>Oomycota</taxon>
        <taxon>Saprolegniomycetes</taxon>
        <taxon>Saprolegniales</taxon>
        <taxon>Verrucalvaceae</taxon>
        <taxon>Aphanomyces</taxon>
    </lineage>
</organism>
<dbReference type="EMBL" id="QUTA01003492">
    <property type="protein sequence ID" value="RHY23360.1"/>
    <property type="molecule type" value="Genomic_DNA"/>
</dbReference>
<sequence>MNQQPMTLSRRCVVCKGMDAIILLEGCGHAFHSRCVFEWPLRTCEVCQTPCDSIALVGRCRRMPTSPTSPTMSCRRNWDEVEREYCMLLLDLFKEGSLPLKPGMHLRQTLAMLLNCNPMRITKKFKRQDTLGKQRYAYHATPTGATYKRHVQRQKQLSTLRDAFYWQLKLQSGCAMDSMREAETEFWLTHLVAFASSVGQVISSKIVVVPSTPPTPLPREQKHSVTMKVESPMAIECAVEQYMPCMSQMEWEIMEDLKSQCGVDPLPWSGHSLLHDELGSNDSLGSFLLDKVTVDDTIWHF</sequence>
<keyword evidence="1" id="KW-0862">Zinc</keyword>
<dbReference type="SMART" id="SM00184">
    <property type="entry name" value="RING"/>
    <property type="match status" value="1"/>
</dbReference>
<feature type="domain" description="RING-type" evidence="2">
    <location>
        <begin position="12"/>
        <end position="48"/>
    </location>
</feature>
<reference evidence="3 4" key="1">
    <citation type="submission" date="2018-08" db="EMBL/GenBank/DDBJ databases">
        <title>Aphanomyces genome sequencing and annotation.</title>
        <authorList>
            <person name="Minardi D."/>
            <person name="Oidtmann B."/>
            <person name="Van Der Giezen M."/>
            <person name="Studholme D.J."/>
        </authorList>
    </citation>
    <scope>NUCLEOTIDE SEQUENCE [LARGE SCALE GENOMIC DNA]</scope>
    <source>
        <strain evidence="3 4">Yx</strain>
    </source>
</reference>
<gene>
    <name evidence="3" type="ORF">DYB25_012127</name>
</gene>
<keyword evidence="1" id="KW-0863">Zinc-finger</keyword>
<dbReference type="SUPFAM" id="SSF57850">
    <property type="entry name" value="RING/U-box"/>
    <property type="match status" value="1"/>
</dbReference>
<evidence type="ECO:0000256" key="1">
    <source>
        <dbReference type="PROSITE-ProRule" id="PRU00175"/>
    </source>
</evidence>
<comment type="caution">
    <text evidence="3">The sequence shown here is derived from an EMBL/GenBank/DDBJ whole genome shotgun (WGS) entry which is preliminary data.</text>
</comment>